<proteinExistence type="inferred from homology"/>
<dbReference type="GO" id="GO:0010427">
    <property type="term" value="F:abscisic acid binding"/>
    <property type="evidence" value="ECO:0007669"/>
    <property type="project" value="TreeGrafter"/>
</dbReference>
<dbReference type="SUPFAM" id="SSF55961">
    <property type="entry name" value="Bet v1-like"/>
    <property type="match status" value="1"/>
</dbReference>
<dbReference type="GO" id="GO:0009820">
    <property type="term" value="P:alkaloid metabolic process"/>
    <property type="evidence" value="ECO:0007669"/>
    <property type="project" value="UniProtKB-KW"/>
</dbReference>
<name>A0A8J5KYT3_ZINOF</name>
<keyword evidence="5" id="KW-1185">Reference proteome</keyword>
<dbReference type="CDD" id="cd07816">
    <property type="entry name" value="Bet_v1-like"/>
    <property type="match status" value="1"/>
</dbReference>
<dbReference type="GO" id="GO:0005737">
    <property type="term" value="C:cytoplasm"/>
    <property type="evidence" value="ECO:0007669"/>
    <property type="project" value="TreeGrafter"/>
</dbReference>
<reference evidence="4 5" key="1">
    <citation type="submission" date="2020-08" db="EMBL/GenBank/DDBJ databases">
        <title>Plant Genome Project.</title>
        <authorList>
            <person name="Zhang R.-G."/>
        </authorList>
    </citation>
    <scope>NUCLEOTIDE SEQUENCE [LARGE SCALE GENOMIC DNA]</scope>
    <source>
        <tissue evidence="4">Rhizome</tissue>
    </source>
</reference>
<protein>
    <recommendedName>
        <fullName evidence="3">Bet v I/Major latex protein domain-containing protein</fullName>
    </recommendedName>
</protein>
<dbReference type="PANTHER" id="PTHR31213">
    <property type="entry name" value="OS08G0374000 PROTEIN-RELATED"/>
    <property type="match status" value="1"/>
</dbReference>
<dbReference type="GO" id="GO:0038023">
    <property type="term" value="F:signaling receptor activity"/>
    <property type="evidence" value="ECO:0007669"/>
    <property type="project" value="TreeGrafter"/>
</dbReference>
<evidence type="ECO:0000313" key="4">
    <source>
        <dbReference type="EMBL" id="KAG6504308.1"/>
    </source>
</evidence>
<evidence type="ECO:0000256" key="2">
    <source>
        <dbReference type="ARBA" id="ARBA00022589"/>
    </source>
</evidence>
<comment type="similarity">
    <text evidence="1">Belongs to the BetVI family.</text>
</comment>
<dbReference type="InterPro" id="IPR023393">
    <property type="entry name" value="START-like_dom_sf"/>
</dbReference>
<dbReference type="SMART" id="SM01037">
    <property type="entry name" value="Bet_v_1"/>
    <property type="match status" value="1"/>
</dbReference>
<organism evidence="4 5">
    <name type="scientific">Zingiber officinale</name>
    <name type="common">Ginger</name>
    <name type="synonym">Amomum zingiber</name>
    <dbReference type="NCBI Taxonomy" id="94328"/>
    <lineage>
        <taxon>Eukaryota</taxon>
        <taxon>Viridiplantae</taxon>
        <taxon>Streptophyta</taxon>
        <taxon>Embryophyta</taxon>
        <taxon>Tracheophyta</taxon>
        <taxon>Spermatophyta</taxon>
        <taxon>Magnoliopsida</taxon>
        <taxon>Liliopsida</taxon>
        <taxon>Zingiberales</taxon>
        <taxon>Zingiberaceae</taxon>
        <taxon>Zingiber</taxon>
    </lineage>
</organism>
<dbReference type="EMBL" id="JACMSC010000010">
    <property type="protein sequence ID" value="KAG6504308.1"/>
    <property type="molecule type" value="Genomic_DNA"/>
</dbReference>
<dbReference type="FunFam" id="3.30.530.20:FF:000033">
    <property type="entry name" value="S-norcoclaurine synthase"/>
    <property type="match status" value="1"/>
</dbReference>
<evidence type="ECO:0000256" key="1">
    <source>
        <dbReference type="ARBA" id="ARBA00009744"/>
    </source>
</evidence>
<evidence type="ECO:0000313" key="5">
    <source>
        <dbReference type="Proteomes" id="UP000734854"/>
    </source>
</evidence>
<dbReference type="InterPro" id="IPR000916">
    <property type="entry name" value="Bet_v_I/MLP"/>
</dbReference>
<keyword evidence="2" id="KW-0017">Alkaloid metabolism</keyword>
<dbReference type="PANTHER" id="PTHR31213:SF19">
    <property type="entry name" value="BET V I_MAJOR LATEX PROTEIN DOMAIN-CONTAINING PROTEIN"/>
    <property type="match status" value="1"/>
</dbReference>
<dbReference type="GO" id="GO:0004864">
    <property type="term" value="F:protein phosphatase inhibitor activity"/>
    <property type="evidence" value="ECO:0007669"/>
    <property type="project" value="TreeGrafter"/>
</dbReference>
<dbReference type="GO" id="GO:0005634">
    <property type="term" value="C:nucleus"/>
    <property type="evidence" value="ECO:0007669"/>
    <property type="project" value="TreeGrafter"/>
</dbReference>
<accession>A0A8J5KYT3</accession>
<dbReference type="GO" id="GO:0006952">
    <property type="term" value="P:defense response"/>
    <property type="evidence" value="ECO:0007669"/>
    <property type="project" value="InterPro"/>
</dbReference>
<gene>
    <name evidence="4" type="ORF">ZIOFF_036639</name>
</gene>
<dbReference type="Pfam" id="PF00407">
    <property type="entry name" value="Bet_v_1"/>
    <property type="match status" value="1"/>
</dbReference>
<feature type="domain" description="Bet v I/Major latex protein" evidence="3">
    <location>
        <begin position="1"/>
        <end position="154"/>
    </location>
</feature>
<evidence type="ECO:0000259" key="3">
    <source>
        <dbReference type="SMART" id="SM01037"/>
    </source>
</evidence>
<dbReference type="InterPro" id="IPR050279">
    <property type="entry name" value="Plant_def-hormone_signal"/>
</dbReference>
<dbReference type="AlphaFoldDB" id="A0A8J5KYT3"/>
<sequence length="302" mass="33786">MKGALCHELEVQVDASELWEVFSHLKLGQLVPQLLPNIFEKVELVEGDGGVGTVLLCTFAAGIGGPRHYKEKFVKIDHENRVKEAAGVEGGLLELGFTYYLIRFQIVEKERGSSIIRSTVEFEVDEEHKTNASLASTDIVAVIGEAVAGYLLEEKKKKVQDLVQDTDTLAEDWYIAMEALCGILPSLQPIIVYFSDCSQWLSRAIPKSNRKEFIKKVEEILHLVPDPVVFIYGQSIMESGSKEKEKLAFNLLLYVLPDDMLGNLCRRQCCSLVLVALLSWSITLTLCLKLELSNSSRHMVNV</sequence>
<dbReference type="Gene3D" id="3.30.530.20">
    <property type="match status" value="1"/>
</dbReference>
<comment type="caution">
    <text evidence="4">The sequence shown here is derived from an EMBL/GenBank/DDBJ whole genome shotgun (WGS) entry which is preliminary data.</text>
</comment>
<dbReference type="GO" id="GO:0009738">
    <property type="term" value="P:abscisic acid-activated signaling pathway"/>
    <property type="evidence" value="ECO:0007669"/>
    <property type="project" value="TreeGrafter"/>
</dbReference>
<dbReference type="Proteomes" id="UP000734854">
    <property type="component" value="Unassembled WGS sequence"/>
</dbReference>